<dbReference type="AlphaFoldDB" id="A0A0X3VF86"/>
<sequence>MRPIDTVGAGDGFAAGHLAATLTDGTLQDRFDQAAAVGALVTTGSGDLIAMPSARELADFRAAHTR</sequence>
<protein>
    <recommendedName>
        <fullName evidence="1">Carbohydrate kinase PfkB domain-containing protein</fullName>
    </recommendedName>
</protein>
<evidence type="ECO:0000313" key="3">
    <source>
        <dbReference type="Proteomes" id="UP000053244"/>
    </source>
</evidence>
<dbReference type="Gene3D" id="3.40.1190.20">
    <property type="match status" value="1"/>
</dbReference>
<name>A0A0X3VF86_9ACTN</name>
<dbReference type="Pfam" id="PF00294">
    <property type="entry name" value="PfkB"/>
    <property type="match status" value="1"/>
</dbReference>
<dbReference type="SUPFAM" id="SSF53613">
    <property type="entry name" value="Ribokinase-like"/>
    <property type="match status" value="1"/>
</dbReference>
<organism evidence="2 3">
    <name type="scientific">Actinoplanes awajinensis subsp. mycoplanecinus</name>
    <dbReference type="NCBI Taxonomy" id="135947"/>
    <lineage>
        <taxon>Bacteria</taxon>
        <taxon>Bacillati</taxon>
        <taxon>Actinomycetota</taxon>
        <taxon>Actinomycetes</taxon>
        <taxon>Micromonosporales</taxon>
        <taxon>Micromonosporaceae</taxon>
        <taxon>Actinoplanes</taxon>
    </lineage>
</organism>
<evidence type="ECO:0000313" key="2">
    <source>
        <dbReference type="EMBL" id="KUL42006.1"/>
    </source>
</evidence>
<gene>
    <name evidence="2" type="ORF">ADL15_02720</name>
</gene>
<keyword evidence="3" id="KW-1185">Reference proteome</keyword>
<dbReference type="Proteomes" id="UP000053244">
    <property type="component" value="Unassembled WGS sequence"/>
</dbReference>
<dbReference type="InterPro" id="IPR011611">
    <property type="entry name" value="PfkB_dom"/>
</dbReference>
<proteinExistence type="predicted"/>
<reference evidence="2 3" key="1">
    <citation type="submission" date="2015-10" db="EMBL/GenBank/DDBJ databases">
        <authorList>
            <person name="Gilbert D.G."/>
        </authorList>
    </citation>
    <scope>NUCLEOTIDE SEQUENCE [LARGE SCALE GENOMIC DNA]</scope>
    <source>
        <strain evidence="2 3">NRRL B-16712</strain>
    </source>
</reference>
<feature type="domain" description="Carbohydrate kinase PfkB" evidence="1">
    <location>
        <begin position="3"/>
        <end position="52"/>
    </location>
</feature>
<dbReference type="EMBL" id="LLZH01000007">
    <property type="protein sequence ID" value="KUL42006.1"/>
    <property type="molecule type" value="Genomic_DNA"/>
</dbReference>
<comment type="caution">
    <text evidence="2">The sequence shown here is derived from an EMBL/GenBank/DDBJ whole genome shotgun (WGS) entry which is preliminary data.</text>
</comment>
<dbReference type="InterPro" id="IPR029056">
    <property type="entry name" value="Ribokinase-like"/>
</dbReference>
<evidence type="ECO:0000259" key="1">
    <source>
        <dbReference type="Pfam" id="PF00294"/>
    </source>
</evidence>
<accession>A0A0X3VF86</accession>